<sequence length="631" mass="70992">MAVPSILPLALFIVSHLLLLHSAGQENPHQNHCPESFNCGIHGLIKFPFSTTSYSHCGLFTVRCNESIPKLNLGVKDQWYDTKDTFQGNEIRVKDNVLDLLINTTSCDVFSSYLNWALRPAALVSFTISPSLTLFKCTSINSQLDQQKADYFRGNHNYRGCTGYTVYYEYPNHHQEGLTNRSLPHNCAVIELPVLPPKRDQTASDLFSILASEYTIRFNVSKQCLNCHHDGGQCSQDFQGFRCLKEKKGRSYLIWILAAAVPGIGIIVILLFCFITKKVAQSESRVFWKNKTENYRNIEAFLKNCGSLSIKRYSYSDIKKITNSFRDKLGQGGYGFVFKGKLENGRLMAVKVLKGLKGGGEEFINEVATISRTSHVNVVTLLGYCFEGRHRALIYEFMPNGSLDKFIYVGNSSKYHQLGWEALYKIAVGIARGLEYLHRGCNTRILHFDIKPHNVLLDEDFCPKISDFGLAKLCPNKESVVSLLGARGTAGYIAPEVFCRNFGDVSHKSDVYSYGMMVLEMVGGRKNIDAEAERTSEIYFPHWVYKRLELEEELGLHGIMNDEAKESARKIVIVGLWCIQTDPLHRPSMSRVVEMLEGSLDSLQIPPKPYLSSPSRSLVADSSIYAPVVTS</sequence>
<keyword evidence="23" id="KW-1185">Reference proteome</keyword>
<dbReference type="GO" id="GO:0016020">
    <property type="term" value="C:membrane"/>
    <property type="evidence" value="ECO:0007669"/>
    <property type="project" value="UniProtKB-SubCell"/>
</dbReference>
<dbReference type="Pfam" id="PF00069">
    <property type="entry name" value="Pkinase"/>
    <property type="match status" value="1"/>
</dbReference>
<dbReference type="PROSITE" id="PS50011">
    <property type="entry name" value="PROTEIN_KINASE_DOM"/>
    <property type="match status" value="1"/>
</dbReference>
<evidence type="ECO:0000256" key="2">
    <source>
        <dbReference type="ARBA" id="ARBA00012513"/>
    </source>
</evidence>
<comment type="caution">
    <text evidence="22">The sequence shown here is derived from an EMBL/GenBank/DDBJ whole genome shotgun (WGS) entry which is preliminary data.</text>
</comment>
<keyword evidence="11 19" id="KW-1133">Transmembrane helix</keyword>
<comment type="catalytic activity">
    <reaction evidence="17">
        <text>L-seryl-[protein] + ATP = O-phospho-L-seryl-[protein] + ADP + H(+)</text>
        <dbReference type="Rhea" id="RHEA:17989"/>
        <dbReference type="Rhea" id="RHEA-COMP:9863"/>
        <dbReference type="Rhea" id="RHEA-COMP:11604"/>
        <dbReference type="ChEBI" id="CHEBI:15378"/>
        <dbReference type="ChEBI" id="CHEBI:29999"/>
        <dbReference type="ChEBI" id="CHEBI:30616"/>
        <dbReference type="ChEBI" id="CHEBI:83421"/>
        <dbReference type="ChEBI" id="CHEBI:456216"/>
        <dbReference type="EC" id="2.7.11.1"/>
    </reaction>
</comment>
<gene>
    <name evidence="22" type="ORF">Acr_25g0004670</name>
</gene>
<evidence type="ECO:0000256" key="18">
    <source>
        <dbReference type="PROSITE-ProRule" id="PRU10141"/>
    </source>
</evidence>
<evidence type="ECO:0000256" key="17">
    <source>
        <dbReference type="ARBA" id="ARBA00048679"/>
    </source>
</evidence>
<evidence type="ECO:0000256" key="12">
    <source>
        <dbReference type="ARBA" id="ARBA00023136"/>
    </source>
</evidence>
<dbReference type="InterPro" id="IPR011009">
    <property type="entry name" value="Kinase-like_dom_sf"/>
</dbReference>
<evidence type="ECO:0000256" key="20">
    <source>
        <dbReference type="SAM" id="SignalP"/>
    </source>
</evidence>
<evidence type="ECO:0000256" key="7">
    <source>
        <dbReference type="ARBA" id="ARBA00022729"/>
    </source>
</evidence>
<dbReference type="PROSITE" id="PS00108">
    <property type="entry name" value="PROTEIN_KINASE_ST"/>
    <property type="match status" value="1"/>
</dbReference>
<dbReference type="PROSITE" id="PS00107">
    <property type="entry name" value="PROTEIN_KINASE_ATP"/>
    <property type="match status" value="1"/>
</dbReference>
<evidence type="ECO:0000256" key="8">
    <source>
        <dbReference type="ARBA" id="ARBA00022741"/>
    </source>
</evidence>
<evidence type="ECO:0000259" key="21">
    <source>
        <dbReference type="PROSITE" id="PS50011"/>
    </source>
</evidence>
<dbReference type="EC" id="2.7.11.1" evidence="2"/>
<feature type="chain" id="PRO_5029521860" description="non-specific serine/threonine protein kinase" evidence="20">
    <location>
        <begin position="26"/>
        <end position="631"/>
    </location>
</feature>
<keyword evidence="8 18" id="KW-0547">Nucleotide-binding</keyword>
<dbReference type="GO" id="GO:0004674">
    <property type="term" value="F:protein serine/threonine kinase activity"/>
    <property type="evidence" value="ECO:0007669"/>
    <property type="project" value="UniProtKB-KW"/>
</dbReference>
<dbReference type="EMBL" id="BJWL01000025">
    <property type="protein sequence ID" value="GFZ16058.1"/>
    <property type="molecule type" value="Genomic_DNA"/>
</dbReference>
<keyword evidence="15" id="KW-0325">Glycoprotein</keyword>
<comment type="catalytic activity">
    <reaction evidence="16">
        <text>L-threonyl-[protein] + ATP = O-phospho-L-threonyl-[protein] + ADP + H(+)</text>
        <dbReference type="Rhea" id="RHEA:46608"/>
        <dbReference type="Rhea" id="RHEA-COMP:11060"/>
        <dbReference type="Rhea" id="RHEA-COMP:11605"/>
        <dbReference type="ChEBI" id="CHEBI:15378"/>
        <dbReference type="ChEBI" id="CHEBI:30013"/>
        <dbReference type="ChEBI" id="CHEBI:30616"/>
        <dbReference type="ChEBI" id="CHEBI:61977"/>
        <dbReference type="ChEBI" id="CHEBI:456216"/>
        <dbReference type="EC" id="2.7.11.1"/>
    </reaction>
</comment>
<accession>A0A7J0GZ93</accession>
<dbReference type="InterPro" id="IPR008271">
    <property type="entry name" value="Ser/Thr_kinase_AS"/>
</dbReference>
<dbReference type="FunFam" id="1.10.510.10:FF:000590">
    <property type="entry name" value="PR5-like receptor kinase"/>
    <property type="match status" value="1"/>
</dbReference>
<evidence type="ECO:0000256" key="14">
    <source>
        <dbReference type="ARBA" id="ARBA00023170"/>
    </source>
</evidence>
<dbReference type="SUPFAM" id="SSF56112">
    <property type="entry name" value="Protein kinase-like (PK-like)"/>
    <property type="match status" value="1"/>
</dbReference>
<evidence type="ECO:0000256" key="5">
    <source>
        <dbReference type="ARBA" id="ARBA00022679"/>
    </source>
</evidence>
<dbReference type="InterPro" id="IPR017441">
    <property type="entry name" value="Protein_kinase_ATP_BS"/>
</dbReference>
<keyword evidence="5" id="KW-0808">Transferase</keyword>
<keyword evidence="10 18" id="KW-0067">ATP-binding</keyword>
<keyword evidence="4" id="KW-0245">EGF-like domain</keyword>
<evidence type="ECO:0000256" key="6">
    <source>
        <dbReference type="ARBA" id="ARBA00022692"/>
    </source>
</evidence>
<evidence type="ECO:0000256" key="19">
    <source>
        <dbReference type="SAM" id="Phobius"/>
    </source>
</evidence>
<evidence type="ECO:0000256" key="10">
    <source>
        <dbReference type="ARBA" id="ARBA00022840"/>
    </source>
</evidence>
<feature type="transmembrane region" description="Helical" evidence="19">
    <location>
        <begin position="252"/>
        <end position="275"/>
    </location>
</feature>
<dbReference type="InterPro" id="IPR000719">
    <property type="entry name" value="Prot_kinase_dom"/>
</dbReference>
<feature type="binding site" evidence="18">
    <location>
        <position position="351"/>
    </location>
    <ligand>
        <name>ATP</name>
        <dbReference type="ChEBI" id="CHEBI:30616"/>
    </ligand>
</feature>
<keyword evidence="13" id="KW-1015">Disulfide bond</keyword>
<evidence type="ECO:0000313" key="23">
    <source>
        <dbReference type="Proteomes" id="UP000585474"/>
    </source>
</evidence>
<evidence type="ECO:0000256" key="13">
    <source>
        <dbReference type="ARBA" id="ARBA00023157"/>
    </source>
</evidence>
<reference evidence="22 23" key="1">
    <citation type="submission" date="2019-07" db="EMBL/GenBank/DDBJ databases">
        <title>De Novo Assembly of kiwifruit Actinidia rufa.</title>
        <authorList>
            <person name="Sugita-Konishi S."/>
            <person name="Sato K."/>
            <person name="Mori E."/>
            <person name="Abe Y."/>
            <person name="Kisaki G."/>
            <person name="Hamano K."/>
            <person name="Suezawa K."/>
            <person name="Otani M."/>
            <person name="Fukuda T."/>
            <person name="Manabe T."/>
            <person name="Gomi K."/>
            <person name="Tabuchi M."/>
            <person name="Akimitsu K."/>
            <person name="Kataoka I."/>
        </authorList>
    </citation>
    <scope>NUCLEOTIDE SEQUENCE [LARGE SCALE GENOMIC DNA]</scope>
    <source>
        <strain evidence="23">cv. Fuchu</strain>
    </source>
</reference>
<keyword evidence="9 22" id="KW-0418">Kinase</keyword>
<keyword evidence="7 20" id="KW-0732">Signal</keyword>
<dbReference type="SMART" id="SM00220">
    <property type="entry name" value="S_TKc"/>
    <property type="match status" value="1"/>
</dbReference>
<evidence type="ECO:0000256" key="11">
    <source>
        <dbReference type="ARBA" id="ARBA00022989"/>
    </source>
</evidence>
<organism evidence="22 23">
    <name type="scientific">Actinidia rufa</name>
    <dbReference type="NCBI Taxonomy" id="165716"/>
    <lineage>
        <taxon>Eukaryota</taxon>
        <taxon>Viridiplantae</taxon>
        <taxon>Streptophyta</taxon>
        <taxon>Embryophyta</taxon>
        <taxon>Tracheophyta</taxon>
        <taxon>Spermatophyta</taxon>
        <taxon>Magnoliopsida</taxon>
        <taxon>eudicotyledons</taxon>
        <taxon>Gunneridae</taxon>
        <taxon>Pentapetalae</taxon>
        <taxon>asterids</taxon>
        <taxon>Ericales</taxon>
        <taxon>Actinidiaceae</taxon>
        <taxon>Actinidia</taxon>
    </lineage>
</organism>
<dbReference type="Proteomes" id="UP000585474">
    <property type="component" value="Unassembled WGS sequence"/>
</dbReference>
<dbReference type="InterPro" id="IPR045874">
    <property type="entry name" value="LRK10/LRL21-25-like"/>
</dbReference>
<feature type="signal peptide" evidence="20">
    <location>
        <begin position="1"/>
        <end position="25"/>
    </location>
</feature>
<dbReference type="GO" id="GO:0005524">
    <property type="term" value="F:ATP binding"/>
    <property type="evidence" value="ECO:0007669"/>
    <property type="project" value="UniProtKB-UniRule"/>
</dbReference>
<proteinExistence type="predicted"/>
<dbReference type="Gene3D" id="3.30.200.20">
    <property type="entry name" value="Phosphorylase Kinase, domain 1"/>
    <property type="match status" value="1"/>
</dbReference>
<keyword evidence="6 19" id="KW-0812">Transmembrane</keyword>
<name>A0A7J0GZ93_9ERIC</name>
<comment type="subcellular location">
    <subcellularLocation>
        <location evidence="1">Membrane</location>
        <topology evidence="1">Single-pass type I membrane protein</topology>
    </subcellularLocation>
</comment>
<evidence type="ECO:0000256" key="4">
    <source>
        <dbReference type="ARBA" id="ARBA00022536"/>
    </source>
</evidence>
<dbReference type="AlphaFoldDB" id="A0A7J0GZ93"/>
<evidence type="ECO:0000256" key="9">
    <source>
        <dbReference type="ARBA" id="ARBA00022777"/>
    </source>
</evidence>
<dbReference type="FunFam" id="3.30.200.20:FF:000059">
    <property type="entry name" value="S-receptor-like serine/threonine-protein kinase"/>
    <property type="match status" value="1"/>
</dbReference>
<feature type="domain" description="Protein kinase" evidence="21">
    <location>
        <begin position="323"/>
        <end position="611"/>
    </location>
</feature>
<dbReference type="PANTHER" id="PTHR27009">
    <property type="entry name" value="RUST RESISTANCE KINASE LR10-RELATED"/>
    <property type="match status" value="1"/>
</dbReference>
<evidence type="ECO:0000256" key="16">
    <source>
        <dbReference type="ARBA" id="ARBA00047899"/>
    </source>
</evidence>
<protein>
    <recommendedName>
        <fullName evidence="2">non-specific serine/threonine protein kinase</fullName>
        <ecNumber evidence="2">2.7.11.1</ecNumber>
    </recommendedName>
</protein>
<evidence type="ECO:0000313" key="22">
    <source>
        <dbReference type="EMBL" id="GFZ16058.1"/>
    </source>
</evidence>
<keyword evidence="3" id="KW-0723">Serine/threonine-protein kinase</keyword>
<evidence type="ECO:0000256" key="3">
    <source>
        <dbReference type="ARBA" id="ARBA00022527"/>
    </source>
</evidence>
<evidence type="ECO:0000256" key="1">
    <source>
        <dbReference type="ARBA" id="ARBA00004479"/>
    </source>
</evidence>
<evidence type="ECO:0000256" key="15">
    <source>
        <dbReference type="ARBA" id="ARBA00023180"/>
    </source>
</evidence>
<dbReference type="Gene3D" id="1.10.510.10">
    <property type="entry name" value="Transferase(Phosphotransferase) domain 1"/>
    <property type="match status" value="1"/>
</dbReference>
<keyword evidence="14 22" id="KW-0675">Receptor</keyword>
<dbReference type="OrthoDB" id="4062651at2759"/>
<keyword evidence="12 19" id="KW-0472">Membrane</keyword>